<keyword evidence="2" id="KW-1133">Transmembrane helix</keyword>
<keyword evidence="2" id="KW-0812">Transmembrane</keyword>
<evidence type="ECO:0000256" key="1">
    <source>
        <dbReference type="SAM" id="MobiDB-lite"/>
    </source>
</evidence>
<name>A0A7S0UKK2_9STRA</name>
<feature type="compositionally biased region" description="Polar residues" evidence="1">
    <location>
        <begin position="74"/>
        <end position="90"/>
    </location>
</feature>
<proteinExistence type="predicted"/>
<feature type="region of interest" description="Disordered" evidence="1">
    <location>
        <begin position="74"/>
        <end position="120"/>
    </location>
</feature>
<accession>A0A7S0UKK2</accession>
<evidence type="ECO:0000256" key="2">
    <source>
        <dbReference type="SAM" id="Phobius"/>
    </source>
</evidence>
<sequence length="790" mass="90507">MRGEQENRSDLPDTKGAPSGESRLSSYLVVIGTIVMTVLILTLHSVKYMETSFGGWDTKSVSTIDIRTVGSISTTTTNPKEQFTASNSNLRAKGRDENNSNNEEAFSEEEFPDTKNEKQTDEDTITKMTNDTTKKEPLVVPKMLDSVLDAHGAMIQKLRKEYGDEYFEKIFRRSGEESKDDDLTPEKIKMEYLPIRPFGPKDLYHTNHWGKDAQKAYETKTQPRYYHSIVNLRRKMMIKILTAQDTTKYVWATGGHSAAAGHGNLFHETYTKVMEATCSEVFQAAGLRLEARNYGMSATSSAAEMSMCFREVYGDDVDIFSWDFAMLEARDYLAGRLLHYVTRGLLSNQHGVVPAFVGLQEVSSARKKMLEELHTAFRGDDDEENNGLALFLRDEDYWKMMKNAIPDNADLSTDEINQLPEFVKHFKCDGAIEKGSPFCEDYKYSNEICPERKGKASWHPGWKYNAMVGNSMALFLTEMLVGAVRQIEETIHSDDSDNNVSPEELLSNLMEEENSHRDRLFGAQASQLPTSFQKVYWYNNTSDDWKFYDEAERQGLDTGSEDFKARWSVLDRKALFHGPSICHTARLPSQTRFFGHLTNQPEMTGEQVVFGKETYFTGIEEKEYHKMNKALPAEDLIKPHDMQLVWVKEKEREETCGDVLAKPDYHDYFMTEEYEGWTTLEFPNKAEQDAYGYHQHKDEYKGILVMIPRFCGFGKCEEGFLGVDEYNEGKWNMKVNGRSVTAMTKIGHEAILLEHSDGIRFDPNGEGVYRLEFRVNEHENFIKISAFVLY</sequence>
<feature type="compositionally biased region" description="Basic and acidic residues" evidence="1">
    <location>
        <begin position="1"/>
        <end position="13"/>
    </location>
</feature>
<protein>
    <submittedName>
        <fullName evidence="3">Uncharacterized protein</fullName>
    </submittedName>
</protein>
<keyword evidence="2" id="KW-0472">Membrane</keyword>
<reference evidence="3" key="1">
    <citation type="submission" date="2021-01" db="EMBL/GenBank/DDBJ databases">
        <authorList>
            <person name="Corre E."/>
            <person name="Pelletier E."/>
            <person name="Niang G."/>
            <person name="Scheremetjew M."/>
            <person name="Finn R."/>
            <person name="Kale V."/>
            <person name="Holt S."/>
            <person name="Cochrane G."/>
            <person name="Meng A."/>
            <person name="Brown T."/>
            <person name="Cohen L."/>
        </authorList>
    </citation>
    <scope>NUCLEOTIDE SEQUENCE</scope>
    <source>
        <strain evidence="3">UNC1205</strain>
    </source>
</reference>
<feature type="transmembrane region" description="Helical" evidence="2">
    <location>
        <begin position="24"/>
        <end position="43"/>
    </location>
</feature>
<evidence type="ECO:0000313" key="3">
    <source>
        <dbReference type="EMBL" id="CAD8762628.1"/>
    </source>
</evidence>
<dbReference type="AlphaFoldDB" id="A0A7S0UKK2"/>
<feature type="region of interest" description="Disordered" evidence="1">
    <location>
        <begin position="1"/>
        <end position="21"/>
    </location>
</feature>
<organism evidence="3">
    <name type="scientific">Pseudo-nitzschia delicatissima</name>
    <dbReference type="NCBI Taxonomy" id="44447"/>
    <lineage>
        <taxon>Eukaryota</taxon>
        <taxon>Sar</taxon>
        <taxon>Stramenopiles</taxon>
        <taxon>Ochrophyta</taxon>
        <taxon>Bacillariophyta</taxon>
        <taxon>Bacillariophyceae</taxon>
        <taxon>Bacillariophycidae</taxon>
        <taxon>Bacillariales</taxon>
        <taxon>Bacillariaceae</taxon>
        <taxon>Pseudo-nitzschia</taxon>
    </lineage>
</organism>
<gene>
    <name evidence="3" type="ORF">PDEL1432_LOCUS2668</name>
</gene>
<dbReference type="EMBL" id="HBFL01003726">
    <property type="protein sequence ID" value="CAD8762628.1"/>
    <property type="molecule type" value="Transcribed_RNA"/>
</dbReference>